<accession>A0A1F5G7X2</accession>
<dbReference type="InterPro" id="IPR001296">
    <property type="entry name" value="Glyco_trans_1"/>
</dbReference>
<evidence type="ECO:0000259" key="1">
    <source>
        <dbReference type="Pfam" id="PF00534"/>
    </source>
</evidence>
<name>A0A1F5G7X2_9BACT</name>
<evidence type="ECO:0000313" key="3">
    <source>
        <dbReference type="EMBL" id="OGD87958.1"/>
    </source>
</evidence>
<proteinExistence type="predicted"/>
<dbReference type="Gene3D" id="3.40.50.2000">
    <property type="entry name" value="Glycogen Phosphorylase B"/>
    <property type="match status" value="2"/>
</dbReference>
<dbReference type="InterPro" id="IPR028098">
    <property type="entry name" value="Glyco_trans_4-like_N"/>
</dbReference>
<dbReference type="PANTHER" id="PTHR45947">
    <property type="entry name" value="SULFOQUINOVOSYL TRANSFERASE SQD2"/>
    <property type="match status" value="1"/>
</dbReference>
<dbReference type="AlphaFoldDB" id="A0A1F5G7X2"/>
<dbReference type="SUPFAM" id="SSF53756">
    <property type="entry name" value="UDP-Glycosyltransferase/glycogen phosphorylase"/>
    <property type="match status" value="1"/>
</dbReference>
<dbReference type="EMBL" id="MFAZ01000006">
    <property type="protein sequence ID" value="OGD87958.1"/>
    <property type="molecule type" value="Genomic_DNA"/>
</dbReference>
<reference evidence="3 4" key="1">
    <citation type="journal article" date="2016" name="Nat. Commun.">
        <title>Thousands of microbial genomes shed light on interconnected biogeochemical processes in an aquifer system.</title>
        <authorList>
            <person name="Anantharaman K."/>
            <person name="Brown C.T."/>
            <person name="Hug L.A."/>
            <person name="Sharon I."/>
            <person name="Castelle C.J."/>
            <person name="Probst A.J."/>
            <person name="Thomas B.C."/>
            <person name="Singh A."/>
            <person name="Wilkins M.J."/>
            <person name="Karaoz U."/>
            <person name="Brodie E.L."/>
            <person name="Williams K.H."/>
            <person name="Hubbard S.S."/>
            <person name="Banfield J.F."/>
        </authorList>
    </citation>
    <scope>NUCLEOTIDE SEQUENCE [LARGE SCALE GENOMIC DNA]</scope>
</reference>
<dbReference type="STRING" id="1797711.A2870_02610"/>
<sequence length="367" mass="42012">MKIVLVHDDFCQSGGAESLFATIAQLFPKAPIFTSLVDWTKLPKSISQKRVKTSFIQKIPFSKILYKLLLPFYPLAFETFDFTKYDLVISSTTRFAKSVLTKPQTTHICYINSTPRFLWEEKAQNEYLPSLFISFFKPLLRWLKRWDLVSASRVDFYIANSKNVAARIKKYYGVDAKVIYPFANLDLFKPPQIHNWELKSQNYLLMVSRLVKWKKIETAIRAAQKTNKNLKIAGDGPDKTRLQKLASGSKNIEFLERVDTQTLINLYQNCQALVVTQEEDFGIATVEAQACGAPVIAYKRGGQSEIIKDGKTGILYKEQSVGSLQDAINRSSEVKWEISACRRNALRFSKSQFTKSFKEFINVHAPK</sequence>
<dbReference type="Pfam" id="PF13439">
    <property type="entry name" value="Glyco_transf_4"/>
    <property type="match status" value="1"/>
</dbReference>
<evidence type="ECO:0000313" key="4">
    <source>
        <dbReference type="Proteomes" id="UP000179102"/>
    </source>
</evidence>
<dbReference type="Pfam" id="PF00534">
    <property type="entry name" value="Glycos_transf_1"/>
    <property type="match status" value="1"/>
</dbReference>
<gene>
    <name evidence="3" type="ORF">A2870_02610</name>
</gene>
<organism evidence="3 4">
    <name type="scientific">Candidatus Curtissbacteria bacterium RIFCSPHIGHO2_01_FULL_41_11</name>
    <dbReference type="NCBI Taxonomy" id="1797711"/>
    <lineage>
        <taxon>Bacteria</taxon>
        <taxon>Candidatus Curtissiibacteriota</taxon>
    </lineage>
</organism>
<protein>
    <recommendedName>
        <fullName evidence="5">Glycosyl transferase family 1 domain-containing protein</fullName>
    </recommendedName>
</protein>
<feature type="domain" description="Glycosyl transferase family 1" evidence="1">
    <location>
        <begin position="199"/>
        <end position="331"/>
    </location>
</feature>
<dbReference type="GO" id="GO:0016757">
    <property type="term" value="F:glycosyltransferase activity"/>
    <property type="evidence" value="ECO:0007669"/>
    <property type="project" value="InterPro"/>
</dbReference>
<evidence type="ECO:0008006" key="5">
    <source>
        <dbReference type="Google" id="ProtNLM"/>
    </source>
</evidence>
<dbReference type="PANTHER" id="PTHR45947:SF3">
    <property type="entry name" value="SULFOQUINOVOSYL TRANSFERASE SQD2"/>
    <property type="match status" value="1"/>
</dbReference>
<dbReference type="InterPro" id="IPR050194">
    <property type="entry name" value="Glycosyltransferase_grp1"/>
</dbReference>
<dbReference type="Proteomes" id="UP000179102">
    <property type="component" value="Unassembled WGS sequence"/>
</dbReference>
<feature type="domain" description="Glycosyltransferase subfamily 4-like N-terminal" evidence="2">
    <location>
        <begin position="14"/>
        <end position="186"/>
    </location>
</feature>
<evidence type="ECO:0000259" key="2">
    <source>
        <dbReference type="Pfam" id="PF13439"/>
    </source>
</evidence>
<comment type="caution">
    <text evidence="3">The sequence shown here is derived from an EMBL/GenBank/DDBJ whole genome shotgun (WGS) entry which is preliminary data.</text>
</comment>